<dbReference type="EMBL" id="LXWN01000001">
    <property type="protein sequence ID" value="PTL87795.1"/>
    <property type="molecule type" value="Genomic_DNA"/>
</dbReference>
<organism evidence="1 3">
    <name type="scientific">Candidatus Nitrosopelagicus brevis</name>
    <dbReference type="NCBI Taxonomy" id="1410606"/>
    <lineage>
        <taxon>Archaea</taxon>
        <taxon>Nitrososphaerota</taxon>
    </lineage>
</organism>
<name>A0A0A7UZ66_9ARCH</name>
<dbReference type="Proteomes" id="UP000030944">
    <property type="component" value="Chromosome"/>
</dbReference>
<reference evidence="1 3" key="1">
    <citation type="journal article" date="2015" name="Proc. Natl. Acad. Sci. U.S.A.">
        <title>Genomic and proteomic characterization of "Candidatus Nitrosopelagicus brevis": An ammonia-oxidizing archaeon from the open ocean.</title>
        <authorList>
            <person name="Santoro A.E."/>
            <person name="Dupont C.L."/>
            <person name="Richter R.A."/>
            <person name="Craig M.T."/>
            <person name="Carini P."/>
            <person name="McIlvin M.R."/>
            <person name="Yang Y."/>
            <person name="Orsi W.D."/>
            <person name="Moran D.M."/>
            <person name="Saito M.A."/>
        </authorList>
    </citation>
    <scope>NUCLEOTIDE SEQUENCE [LARGE SCALE GENOMIC DNA]</scope>
    <source>
        <strain evidence="1">CN25</strain>
        <strain evidence="3">V2</strain>
    </source>
</reference>
<dbReference type="OrthoDB" id="5725at2157"/>
<reference evidence="4" key="3">
    <citation type="submission" date="2016-05" db="EMBL/GenBank/DDBJ databases">
        <authorList>
            <person name="Dupont C."/>
            <person name="Santoro A."/>
        </authorList>
    </citation>
    <scope>NUCLEOTIDE SEQUENCE [LARGE SCALE GENOMIC DNA]</scope>
    <source>
        <strain evidence="4">U25</strain>
    </source>
</reference>
<dbReference type="HOGENOM" id="CLU_2353087_0_0_2"/>
<accession>A0A0A7UZ66</accession>
<evidence type="ECO:0000313" key="1">
    <source>
        <dbReference type="EMBL" id="AJA92052.1"/>
    </source>
</evidence>
<evidence type="ECO:0000313" key="2">
    <source>
        <dbReference type="EMBL" id="PTL87795.1"/>
    </source>
</evidence>
<gene>
    <name evidence="2" type="ORF">A7X95_00460</name>
    <name evidence="1" type="ORF">T478_0527</name>
</gene>
<reference evidence="2 4" key="4">
    <citation type="submission" date="2018-04" db="EMBL/GenBank/DDBJ databases">
        <title>Transcriptomics of ammonia oxidizing archaea.</title>
        <authorList>
            <person name="Carini P."/>
        </authorList>
    </citation>
    <scope>NUCLEOTIDE SEQUENCE [LARGE SCALE GENOMIC DNA]</scope>
    <source>
        <strain evidence="2 4">U25</strain>
    </source>
</reference>
<sequence length="95" mass="10715">MQQIEYSGTVWALSHNDPEPLIEHSIKKLGDYGVKKEDIKIVDAPDNPEVGQVVVEIWPHELVVARIRTVRGESFISGTELNIELKSDETGKYID</sequence>
<reference evidence="2" key="2">
    <citation type="submission" date="2016-05" db="EMBL/GenBank/DDBJ databases">
        <authorList>
            <person name="Lavstsen T."/>
            <person name="Jespersen J.S."/>
        </authorList>
    </citation>
    <scope>NUCLEOTIDE SEQUENCE [LARGE SCALE GENOMIC DNA]</scope>
    <source>
        <strain evidence="2">U25</strain>
    </source>
</reference>
<keyword evidence="4" id="KW-1185">Reference proteome</keyword>
<evidence type="ECO:0000313" key="4">
    <source>
        <dbReference type="Proteomes" id="UP000241022"/>
    </source>
</evidence>
<dbReference type="AlphaFoldDB" id="A0A0A7UZ66"/>
<proteinExistence type="predicted"/>
<evidence type="ECO:0000313" key="3">
    <source>
        <dbReference type="Proteomes" id="UP000030944"/>
    </source>
</evidence>
<dbReference type="EMBL" id="CP007026">
    <property type="protein sequence ID" value="AJA92052.1"/>
    <property type="molecule type" value="Genomic_DNA"/>
</dbReference>
<dbReference type="Proteomes" id="UP000241022">
    <property type="component" value="Unassembled WGS sequence"/>
</dbReference>
<dbReference type="STRING" id="1410606.T478_0527"/>
<protein>
    <submittedName>
        <fullName evidence="1">Uncharacterized protein</fullName>
    </submittedName>
</protein>
<dbReference type="KEGG" id="nbv:T478_0527"/>